<evidence type="ECO:0000313" key="9">
    <source>
        <dbReference type="Proteomes" id="UP000807353"/>
    </source>
</evidence>
<feature type="region of interest" description="Disordered" evidence="5">
    <location>
        <begin position="477"/>
        <end position="505"/>
    </location>
</feature>
<feature type="transmembrane region" description="Helical" evidence="6">
    <location>
        <begin position="247"/>
        <end position="268"/>
    </location>
</feature>
<feature type="transmembrane region" description="Helical" evidence="6">
    <location>
        <begin position="136"/>
        <end position="156"/>
    </location>
</feature>
<evidence type="ECO:0000259" key="7">
    <source>
        <dbReference type="PROSITE" id="PS50850"/>
    </source>
</evidence>
<name>A0A9P5Y2R7_9AGAR</name>
<dbReference type="GO" id="GO:0005886">
    <property type="term" value="C:plasma membrane"/>
    <property type="evidence" value="ECO:0007669"/>
    <property type="project" value="TreeGrafter"/>
</dbReference>
<feature type="transmembrane region" description="Helical" evidence="6">
    <location>
        <begin position="444"/>
        <end position="462"/>
    </location>
</feature>
<evidence type="ECO:0000256" key="6">
    <source>
        <dbReference type="SAM" id="Phobius"/>
    </source>
</evidence>
<evidence type="ECO:0000256" key="3">
    <source>
        <dbReference type="ARBA" id="ARBA00022989"/>
    </source>
</evidence>
<dbReference type="Pfam" id="PF07690">
    <property type="entry name" value="MFS_1"/>
    <property type="match status" value="1"/>
</dbReference>
<dbReference type="GO" id="GO:0022857">
    <property type="term" value="F:transmembrane transporter activity"/>
    <property type="evidence" value="ECO:0007669"/>
    <property type="project" value="InterPro"/>
</dbReference>
<reference evidence="8" key="1">
    <citation type="submission" date="2020-11" db="EMBL/GenBank/DDBJ databases">
        <authorList>
            <consortium name="DOE Joint Genome Institute"/>
            <person name="Ahrendt S."/>
            <person name="Riley R."/>
            <person name="Andreopoulos W."/>
            <person name="Labutti K."/>
            <person name="Pangilinan J."/>
            <person name="Ruiz-Duenas F.J."/>
            <person name="Barrasa J.M."/>
            <person name="Sanchez-Garcia M."/>
            <person name="Camarero S."/>
            <person name="Miyauchi S."/>
            <person name="Serrano A."/>
            <person name="Linde D."/>
            <person name="Babiker R."/>
            <person name="Drula E."/>
            <person name="Ayuso-Fernandez I."/>
            <person name="Pacheco R."/>
            <person name="Padilla G."/>
            <person name="Ferreira P."/>
            <person name="Barriuso J."/>
            <person name="Kellner H."/>
            <person name="Castanera R."/>
            <person name="Alfaro M."/>
            <person name="Ramirez L."/>
            <person name="Pisabarro A.G."/>
            <person name="Kuo A."/>
            <person name="Tritt A."/>
            <person name="Lipzen A."/>
            <person name="He G."/>
            <person name="Yan M."/>
            <person name="Ng V."/>
            <person name="Cullen D."/>
            <person name="Martin F."/>
            <person name="Rosso M.-N."/>
            <person name="Henrissat B."/>
            <person name="Hibbett D."/>
            <person name="Martinez A.T."/>
            <person name="Grigoriev I.V."/>
        </authorList>
    </citation>
    <scope>NUCLEOTIDE SEQUENCE</scope>
    <source>
        <strain evidence="8">CBS 247.69</strain>
    </source>
</reference>
<dbReference type="InterPro" id="IPR036259">
    <property type="entry name" value="MFS_trans_sf"/>
</dbReference>
<gene>
    <name evidence="8" type="ORF">BDZ94DRAFT_802818</name>
</gene>
<dbReference type="PANTHER" id="PTHR23501">
    <property type="entry name" value="MAJOR FACILITATOR SUPERFAMILY"/>
    <property type="match status" value="1"/>
</dbReference>
<dbReference type="Gene3D" id="1.20.1720.10">
    <property type="entry name" value="Multidrug resistance protein D"/>
    <property type="match status" value="1"/>
</dbReference>
<dbReference type="OrthoDB" id="3437016at2759"/>
<feature type="transmembrane region" description="Helical" evidence="6">
    <location>
        <begin position="105"/>
        <end position="124"/>
    </location>
</feature>
<keyword evidence="4 6" id="KW-0472">Membrane</keyword>
<organism evidence="8 9">
    <name type="scientific">Collybia nuda</name>
    <dbReference type="NCBI Taxonomy" id="64659"/>
    <lineage>
        <taxon>Eukaryota</taxon>
        <taxon>Fungi</taxon>
        <taxon>Dikarya</taxon>
        <taxon>Basidiomycota</taxon>
        <taxon>Agaricomycotina</taxon>
        <taxon>Agaricomycetes</taxon>
        <taxon>Agaricomycetidae</taxon>
        <taxon>Agaricales</taxon>
        <taxon>Tricholomatineae</taxon>
        <taxon>Clitocybaceae</taxon>
        <taxon>Collybia</taxon>
    </lineage>
</organism>
<comment type="subcellular location">
    <subcellularLocation>
        <location evidence="1">Membrane</location>
        <topology evidence="1">Multi-pass membrane protein</topology>
    </subcellularLocation>
</comment>
<evidence type="ECO:0000313" key="8">
    <source>
        <dbReference type="EMBL" id="KAF9461629.1"/>
    </source>
</evidence>
<evidence type="ECO:0000256" key="4">
    <source>
        <dbReference type="ARBA" id="ARBA00023136"/>
    </source>
</evidence>
<comment type="caution">
    <text evidence="8">The sequence shown here is derived from an EMBL/GenBank/DDBJ whole genome shotgun (WGS) entry which is preliminary data.</text>
</comment>
<keyword evidence="9" id="KW-1185">Reference proteome</keyword>
<dbReference type="InterPro" id="IPR011701">
    <property type="entry name" value="MFS"/>
</dbReference>
<dbReference type="PROSITE" id="PS50850">
    <property type="entry name" value="MFS"/>
    <property type="match status" value="1"/>
</dbReference>
<evidence type="ECO:0000256" key="2">
    <source>
        <dbReference type="ARBA" id="ARBA00022692"/>
    </source>
</evidence>
<accession>A0A9P5Y2R7</accession>
<keyword evidence="3 6" id="KW-1133">Transmembrane helix</keyword>
<protein>
    <submittedName>
        <fullName evidence="8">MFS general substrate transporter</fullName>
    </submittedName>
</protein>
<evidence type="ECO:0000256" key="5">
    <source>
        <dbReference type="SAM" id="MobiDB-lite"/>
    </source>
</evidence>
<feature type="transmembrane region" description="Helical" evidence="6">
    <location>
        <begin position="340"/>
        <end position="362"/>
    </location>
</feature>
<dbReference type="EMBL" id="MU150281">
    <property type="protein sequence ID" value="KAF9461629.1"/>
    <property type="molecule type" value="Genomic_DNA"/>
</dbReference>
<evidence type="ECO:0000256" key="1">
    <source>
        <dbReference type="ARBA" id="ARBA00004141"/>
    </source>
</evidence>
<feature type="transmembrane region" description="Helical" evidence="6">
    <location>
        <begin position="309"/>
        <end position="328"/>
    </location>
</feature>
<feature type="transmembrane region" description="Helical" evidence="6">
    <location>
        <begin position="280"/>
        <end position="302"/>
    </location>
</feature>
<feature type="transmembrane region" description="Helical" evidence="6">
    <location>
        <begin position="203"/>
        <end position="226"/>
    </location>
</feature>
<dbReference type="SUPFAM" id="SSF103473">
    <property type="entry name" value="MFS general substrate transporter"/>
    <property type="match status" value="1"/>
</dbReference>
<dbReference type="InterPro" id="IPR020846">
    <property type="entry name" value="MFS_dom"/>
</dbReference>
<feature type="domain" description="Major facilitator superfamily (MFS) profile" evidence="7">
    <location>
        <begin position="1"/>
        <end position="471"/>
    </location>
</feature>
<dbReference type="AlphaFoldDB" id="A0A9P5Y2R7"/>
<sequence length="505" mass="54189">MGTALPSIVHELQGTDSFAWVSAAYTLSTTAVLPLNGRLAEIFGRRDVLLSGLLLFAVGSVVCARAESMTVLIVGRAIQGLGSGGIQTLTTIVVSDLVPLKERGLYNGITGATFTIATGAGPFLGGAIVQKTTWRWLFYLNLPLAGIAVFVVLAFLKLRKPARPPVRTILSTVDWIGNTLIIASTASCVIALTWAGIKFPWTSANVLCPLIIGVAGLVGAVLYNVLYAAHPTLPLRIMSNRTSLAGYFGSAIHALVITSVNFYLPVYFQAAKVASPILSGVYIFPFVAVLSPAAIVQGIVVAKYGCYRLMNVLGWCLMLIGVGLMLLLNPDTPIGVSVPFQMIASVGLGFLYATTFSVLAPLDVTDNAAALAFLLFCRTFPQSWSISIGASVLQNKLRSTLPATFIQQFTSDEDITYIAIPLIKGLEEPLQRQCRQAFADSMHLLWKILLVLCAVGLLSVGLQRNIDLHSKTDSRWGMADKKEKSASPNLEDIERVDEEKEAPSV</sequence>
<dbReference type="PANTHER" id="PTHR23501:SF102">
    <property type="entry name" value="DRUG TRANSPORTER, PUTATIVE (AFU_ORTHOLOGUE AFUA_3G08530)-RELATED"/>
    <property type="match status" value="1"/>
</dbReference>
<dbReference type="CDD" id="cd17502">
    <property type="entry name" value="MFS_Azr1_MDR_like"/>
    <property type="match status" value="1"/>
</dbReference>
<dbReference type="Proteomes" id="UP000807353">
    <property type="component" value="Unassembled WGS sequence"/>
</dbReference>
<proteinExistence type="predicted"/>
<keyword evidence="2 6" id="KW-0812">Transmembrane</keyword>
<feature type="transmembrane region" description="Helical" evidence="6">
    <location>
        <begin position="176"/>
        <end position="197"/>
    </location>
</feature>